<feature type="chain" id="PRO_5001638062" description="HECT-type E3 ubiquitin transferase" evidence="7">
    <location>
        <begin position="18"/>
        <end position="428"/>
    </location>
</feature>
<dbReference type="OrthoDB" id="8068875at2759"/>
<evidence type="ECO:0000313" key="9">
    <source>
        <dbReference type="EMBL" id="KDO23893.1"/>
    </source>
</evidence>
<evidence type="ECO:0000256" key="4">
    <source>
        <dbReference type="ARBA" id="ARBA00022679"/>
    </source>
</evidence>
<keyword evidence="7" id="KW-0732">Signal</keyword>
<dbReference type="InterPro" id="IPR035983">
    <property type="entry name" value="Hect_E3_ubiquitin_ligase"/>
</dbReference>
<dbReference type="InterPro" id="IPR000569">
    <property type="entry name" value="HECT_dom"/>
</dbReference>
<organism evidence="9 10">
    <name type="scientific">Saprolegnia parasitica (strain CBS 223.65)</name>
    <dbReference type="NCBI Taxonomy" id="695850"/>
    <lineage>
        <taxon>Eukaryota</taxon>
        <taxon>Sar</taxon>
        <taxon>Stramenopiles</taxon>
        <taxon>Oomycota</taxon>
        <taxon>Saprolegniomycetes</taxon>
        <taxon>Saprolegniales</taxon>
        <taxon>Saprolegniaceae</taxon>
        <taxon>Saprolegnia</taxon>
    </lineage>
</organism>
<evidence type="ECO:0000313" key="10">
    <source>
        <dbReference type="Proteomes" id="UP000030745"/>
    </source>
</evidence>
<dbReference type="InterPro" id="IPR050409">
    <property type="entry name" value="E3_ubiq-protein_ligase"/>
</dbReference>
<dbReference type="SUPFAM" id="SSF56204">
    <property type="entry name" value="Hect, E3 ligase catalytic domain"/>
    <property type="match status" value="1"/>
</dbReference>
<evidence type="ECO:0000256" key="3">
    <source>
        <dbReference type="ARBA" id="ARBA00012485"/>
    </source>
</evidence>
<dbReference type="RefSeq" id="XP_012205363.1">
    <property type="nucleotide sequence ID" value="XM_012349973.1"/>
</dbReference>
<dbReference type="OMA" id="WYIASSE"/>
<gene>
    <name evidence="9" type="ORF">SPRG_10038</name>
</gene>
<keyword evidence="4" id="KW-0808">Transferase</keyword>
<dbReference type="PANTHER" id="PTHR11254">
    <property type="entry name" value="HECT DOMAIN UBIQUITIN-PROTEIN LIGASE"/>
    <property type="match status" value="1"/>
</dbReference>
<evidence type="ECO:0000256" key="5">
    <source>
        <dbReference type="ARBA" id="ARBA00022786"/>
    </source>
</evidence>
<sequence length="428" mass="47426">MVVVFWLFLMCVAIWRAAKNSSQQPPHLGNLNGMRRGDMEDQCAVHIAQLNALQHAARTRTLRSRSVPTTEAPTSVWVRHPAFASSSLAATTFVTYAPLELTSGSTPMVSDLIPDSWAIDASDAERSGFVVARDQLLEPSLAFLVQCQLTSSASARGSRWRAKMRSTPADNAYMPHPCATSSDDLDKLEAVERLLGKAIIDGHVLPMRLCVPLFKALLGTPAMILDVRYVDETTYTSLWYIASSEVVDALALAFSVTATDRTTVIDLVPNGRHIKVNASNKKIGRLVRGFYAELFREIVSVLDHKELELLLCGTFDIDLDDWRTHTIVSRSLQCTTTLFDMSAADRAKLLHFTTGSSRVPLQRFKGLTSQDGKLCLFTLQATPYSRRCLPKVHTCFNRIDLLLYPTRGLVKSALLMMLGVESMAFTLE</sequence>
<reference evidence="9 10" key="1">
    <citation type="journal article" date="2013" name="PLoS Genet.">
        <title>Distinctive expansion of potential virulence genes in the genome of the oomycete fish pathogen Saprolegnia parasitica.</title>
        <authorList>
            <person name="Jiang R.H."/>
            <person name="de Bruijn I."/>
            <person name="Haas B.J."/>
            <person name="Belmonte R."/>
            <person name="Lobach L."/>
            <person name="Christie J."/>
            <person name="van den Ackerveken G."/>
            <person name="Bottin A."/>
            <person name="Bulone V."/>
            <person name="Diaz-Moreno S.M."/>
            <person name="Dumas B."/>
            <person name="Fan L."/>
            <person name="Gaulin E."/>
            <person name="Govers F."/>
            <person name="Grenville-Briggs L.J."/>
            <person name="Horner N.R."/>
            <person name="Levin J.Z."/>
            <person name="Mammella M."/>
            <person name="Meijer H.J."/>
            <person name="Morris P."/>
            <person name="Nusbaum C."/>
            <person name="Oome S."/>
            <person name="Phillips A.J."/>
            <person name="van Rooyen D."/>
            <person name="Rzeszutek E."/>
            <person name="Saraiva M."/>
            <person name="Secombes C.J."/>
            <person name="Seidl M.F."/>
            <person name="Snel B."/>
            <person name="Stassen J.H."/>
            <person name="Sykes S."/>
            <person name="Tripathy S."/>
            <person name="van den Berg H."/>
            <person name="Vega-Arreguin J.C."/>
            <person name="Wawra S."/>
            <person name="Young S.K."/>
            <person name="Zeng Q."/>
            <person name="Dieguez-Uribeondo J."/>
            <person name="Russ C."/>
            <person name="Tyler B.M."/>
            <person name="van West P."/>
        </authorList>
    </citation>
    <scope>NUCLEOTIDE SEQUENCE [LARGE SCALE GENOMIC DNA]</scope>
    <source>
        <strain evidence="9 10">CBS 223.65</strain>
    </source>
</reference>
<comment type="pathway">
    <text evidence="2">Protein modification; protein ubiquitination.</text>
</comment>
<evidence type="ECO:0000256" key="6">
    <source>
        <dbReference type="PROSITE-ProRule" id="PRU00104"/>
    </source>
</evidence>
<dbReference type="GO" id="GO:0061630">
    <property type="term" value="F:ubiquitin protein ligase activity"/>
    <property type="evidence" value="ECO:0007669"/>
    <property type="project" value="UniProtKB-EC"/>
</dbReference>
<name>A0A067C039_SAPPC</name>
<feature type="active site" description="Glycyl thioester intermediate" evidence="6">
    <location>
        <position position="395"/>
    </location>
</feature>
<dbReference type="GO" id="GO:0006511">
    <property type="term" value="P:ubiquitin-dependent protein catabolic process"/>
    <property type="evidence" value="ECO:0007669"/>
    <property type="project" value="TreeGrafter"/>
</dbReference>
<dbReference type="Pfam" id="PF00632">
    <property type="entry name" value="HECT"/>
    <property type="match status" value="2"/>
</dbReference>
<evidence type="ECO:0000256" key="1">
    <source>
        <dbReference type="ARBA" id="ARBA00000885"/>
    </source>
</evidence>
<dbReference type="Gene3D" id="3.90.1750.10">
    <property type="entry name" value="Hect, E3 ligase catalytic domains"/>
    <property type="match status" value="1"/>
</dbReference>
<dbReference type="EMBL" id="KK583248">
    <property type="protein sequence ID" value="KDO23893.1"/>
    <property type="molecule type" value="Genomic_DNA"/>
</dbReference>
<dbReference type="VEuPathDB" id="FungiDB:SPRG_10038"/>
<accession>A0A067C039</accession>
<dbReference type="Gene3D" id="3.30.2160.10">
    <property type="entry name" value="Hect, E3 ligase catalytic domain"/>
    <property type="match status" value="1"/>
</dbReference>
<comment type="catalytic activity">
    <reaction evidence="1">
        <text>S-ubiquitinyl-[E2 ubiquitin-conjugating enzyme]-L-cysteine + [acceptor protein]-L-lysine = [E2 ubiquitin-conjugating enzyme]-L-cysteine + N(6)-ubiquitinyl-[acceptor protein]-L-lysine.</text>
        <dbReference type="EC" id="2.3.2.26"/>
    </reaction>
</comment>
<dbReference type="PROSITE" id="PS50237">
    <property type="entry name" value="HECT"/>
    <property type="match status" value="1"/>
</dbReference>
<feature type="domain" description="HECT" evidence="8">
    <location>
        <begin position="97"/>
        <end position="428"/>
    </location>
</feature>
<dbReference type="GO" id="GO:0016567">
    <property type="term" value="P:protein ubiquitination"/>
    <property type="evidence" value="ECO:0007669"/>
    <property type="project" value="TreeGrafter"/>
</dbReference>
<dbReference type="STRING" id="695850.A0A067C039"/>
<dbReference type="SMART" id="SM00119">
    <property type="entry name" value="HECTc"/>
    <property type="match status" value="1"/>
</dbReference>
<dbReference type="GeneID" id="24132172"/>
<evidence type="ECO:0000256" key="7">
    <source>
        <dbReference type="SAM" id="SignalP"/>
    </source>
</evidence>
<protein>
    <recommendedName>
        <fullName evidence="3">HECT-type E3 ubiquitin transferase</fullName>
        <ecNumber evidence="3">2.3.2.26</ecNumber>
    </recommendedName>
</protein>
<dbReference type="PANTHER" id="PTHR11254:SF440">
    <property type="entry name" value="E3 UBIQUITIN-PROTEIN LIGASE NEDD-4"/>
    <property type="match status" value="1"/>
</dbReference>
<keyword evidence="5 6" id="KW-0833">Ubl conjugation pathway</keyword>
<evidence type="ECO:0000256" key="2">
    <source>
        <dbReference type="ARBA" id="ARBA00004906"/>
    </source>
</evidence>
<dbReference type="GO" id="GO:0005737">
    <property type="term" value="C:cytoplasm"/>
    <property type="evidence" value="ECO:0007669"/>
    <property type="project" value="TreeGrafter"/>
</dbReference>
<evidence type="ECO:0000259" key="8">
    <source>
        <dbReference type="PROSITE" id="PS50237"/>
    </source>
</evidence>
<feature type="signal peptide" evidence="7">
    <location>
        <begin position="1"/>
        <end position="17"/>
    </location>
</feature>
<proteinExistence type="predicted"/>
<keyword evidence="10" id="KW-1185">Reference proteome</keyword>
<dbReference type="Gene3D" id="3.30.2410.10">
    <property type="entry name" value="Hect, E3 ligase catalytic domain"/>
    <property type="match status" value="1"/>
</dbReference>
<dbReference type="KEGG" id="spar:SPRG_10038"/>
<dbReference type="AlphaFoldDB" id="A0A067C039"/>
<dbReference type="EC" id="2.3.2.26" evidence="3"/>
<dbReference type="Proteomes" id="UP000030745">
    <property type="component" value="Unassembled WGS sequence"/>
</dbReference>